<accession>A0A1F4WJG1</accession>
<feature type="domain" description="Glycosyltransferase subfamily 4-like N-terminal" evidence="3">
    <location>
        <begin position="20"/>
        <end position="187"/>
    </location>
</feature>
<evidence type="ECO:0000256" key="1">
    <source>
        <dbReference type="ARBA" id="ARBA00022679"/>
    </source>
</evidence>
<dbReference type="Pfam" id="PF00534">
    <property type="entry name" value="Glycos_transf_1"/>
    <property type="match status" value="1"/>
</dbReference>
<evidence type="ECO:0000259" key="3">
    <source>
        <dbReference type="Pfam" id="PF13439"/>
    </source>
</evidence>
<dbReference type="InterPro" id="IPR001296">
    <property type="entry name" value="Glyco_trans_1"/>
</dbReference>
<dbReference type="SUPFAM" id="SSF53756">
    <property type="entry name" value="UDP-Glycosyltransferase/glycogen phosphorylase"/>
    <property type="match status" value="1"/>
</dbReference>
<reference evidence="4 5" key="1">
    <citation type="journal article" date="2016" name="Nat. Commun.">
        <title>Thousands of microbial genomes shed light on interconnected biogeochemical processes in an aquifer system.</title>
        <authorList>
            <person name="Anantharaman K."/>
            <person name="Brown C.T."/>
            <person name="Hug L.A."/>
            <person name="Sharon I."/>
            <person name="Castelle C.J."/>
            <person name="Probst A.J."/>
            <person name="Thomas B.C."/>
            <person name="Singh A."/>
            <person name="Wilkins M.J."/>
            <person name="Karaoz U."/>
            <person name="Brodie E.L."/>
            <person name="Williams K.H."/>
            <person name="Hubbard S.S."/>
            <person name="Banfield J.F."/>
        </authorList>
    </citation>
    <scope>NUCLEOTIDE SEQUENCE [LARGE SCALE GENOMIC DNA]</scope>
</reference>
<name>A0A1F4WJG1_UNCKA</name>
<dbReference type="PANTHER" id="PTHR46401">
    <property type="entry name" value="GLYCOSYLTRANSFERASE WBBK-RELATED"/>
    <property type="match status" value="1"/>
</dbReference>
<feature type="domain" description="Glycosyl transferase family 1" evidence="2">
    <location>
        <begin position="213"/>
        <end position="346"/>
    </location>
</feature>
<dbReference type="Gene3D" id="3.40.50.2000">
    <property type="entry name" value="Glycogen Phosphorylase B"/>
    <property type="match status" value="2"/>
</dbReference>
<dbReference type="EMBL" id="MEWA01000020">
    <property type="protein sequence ID" value="OGC69530.1"/>
    <property type="molecule type" value="Genomic_DNA"/>
</dbReference>
<keyword evidence="1" id="KW-0808">Transferase</keyword>
<dbReference type="Proteomes" id="UP000179113">
    <property type="component" value="Unassembled WGS sequence"/>
</dbReference>
<comment type="caution">
    <text evidence="4">The sequence shown here is derived from an EMBL/GenBank/DDBJ whole genome shotgun (WGS) entry which is preliminary data.</text>
</comment>
<gene>
    <name evidence="4" type="ORF">A2415_05255</name>
</gene>
<proteinExistence type="predicted"/>
<evidence type="ECO:0000313" key="4">
    <source>
        <dbReference type="EMBL" id="OGC69530.1"/>
    </source>
</evidence>
<organism evidence="4 5">
    <name type="scientific">candidate division WWE3 bacterium RIFOXYC1_FULL_39_7</name>
    <dbReference type="NCBI Taxonomy" id="1802643"/>
    <lineage>
        <taxon>Bacteria</taxon>
        <taxon>Katanobacteria</taxon>
    </lineage>
</organism>
<dbReference type="InterPro" id="IPR028098">
    <property type="entry name" value="Glyco_trans_4-like_N"/>
</dbReference>
<evidence type="ECO:0000259" key="2">
    <source>
        <dbReference type="Pfam" id="PF00534"/>
    </source>
</evidence>
<dbReference type="Pfam" id="PF13439">
    <property type="entry name" value="Glyco_transf_4"/>
    <property type="match status" value="1"/>
</dbReference>
<dbReference type="GO" id="GO:0009103">
    <property type="term" value="P:lipopolysaccharide biosynthetic process"/>
    <property type="evidence" value="ECO:0007669"/>
    <property type="project" value="TreeGrafter"/>
</dbReference>
<dbReference type="AlphaFoldDB" id="A0A1F4WJG1"/>
<dbReference type="GO" id="GO:0016757">
    <property type="term" value="F:glycosyltransferase activity"/>
    <property type="evidence" value="ECO:0007669"/>
    <property type="project" value="InterPro"/>
</dbReference>
<protein>
    <submittedName>
        <fullName evidence="4">Uncharacterized protein</fullName>
    </submittedName>
</protein>
<dbReference type="PANTHER" id="PTHR46401:SF2">
    <property type="entry name" value="GLYCOSYLTRANSFERASE WBBK-RELATED"/>
    <property type="match status" value="1"/>
</dbReference>
<sequence>MKKRRNELRVAIVYDRVNKWGGAERVLLTLHEMFPEAPLYTSVYSPEGAQWAKVFKVRPSFINRIYFLRSRHEWLALLMPLIFESFDFLDYDLVISVTSEAAKGIITTPETKHVCIILTPTRYLWSHYEEYFDSFVKRIISWPTVAYLRWWDRVASQRPDVMVAISTEVQERIKKYYGRESIVIFPPYDLSLKNSLLRVSGVHRKTGRSFFEELDREYYLVVSRLVKYKKIDLVIKAFNKMNKKLIIVGKGKEETKLRIMAEENIKFVRDLNDVELAWYYKNAKALIVSQKEDFGLVMVEAMNQGTPVIANKEGGSLDIVVEGVNGIHFDKCLPESIMEITDRFETMTFDSTRIKRSVGKFSATRFRREFLELI</sequence>
<evidence type="ECO:0000313" key="5">
    <source>
        <dbReference type="Proteomes" id="UP000179113"/>
    </source>
</evidence>